<accession>A0A9W9ZK11</accession>
<name>A0A9W9ZK11_9CNID</name>
<dbReference type="Proteomes" id="UP001163046">
    <property type="component" value="Unassembled WGS sequence"/>
</dbReference>
<dbReference type="InterPro" id="IPR013128">
    <property type="entry name" value="Peptidase_C1A"/>
</dbReference>
<protein>
    <submittedName>
        <fullName evidence="7">Cathepsin L</fullName>
        <ecNumber evidence="7">3.4.22.41</ecNumber>
    </submittedName>
</protein>
<dbReference type="PANTHER" id="PTHR12411">
    <property type="entry name" value="CYSTEINE PROTEASE FAMILY C1-RELATED"/>
    <property type="match status" value="1"/>
</dbReference>
<dbReference type="EC" id="3.4.22.41" evidence="7"/>
<reference evidence="7" key="1">
    <citation type="submission" date="2023-01" db="EMBL/GenBank/DDBJ databases">
        <title>Genome assembly of the deep-sea coral Lophelia pertusa.</title>
        <authorList>
            <person name="Herrera S."/>
            <person name="Cordes E."/>
        </authorList>
    </citation>
    <scope>NUCLEOTIDE SEQUENCE</scope>
    <source>
        <strain evidence="7">USNM1676648</strain>
        <tissue evidence="7">Polyp</tissue>
    </source>
</reference>
<dbReference type="GO" id="GO:0004197">
    <property type="term" value="F:cysteine-type endopeptidase activity"/>
    <property type="evidence" value="ECO:0007669"/>
    <property type="project" value="UniProtKB-EC"/>
</dbReference>
<dbReference type="PROSITE" id="PS00639">
    <property type="entry name" value="THIOL_PROTEASE_HIS"/>
    <property type="match status" value="1"/>
</dbReference>
<evidence type="ECO:0000313" key="8">
    <source>
        <dbReference type="Proteomes" id="UP001163046"/>
    </source>
</evidence>
<dbReference type="FunFam" id="3.90.70.10:FF:000138">
    <property type="entry name" value="Cruzipain"/>
    <property type="match status" value="1"/>
</dbReference>
<dbReference type="OrthoDB" id="387093at2759"/>
<comment type="caution">
    <text evidence="7">The sequence shown here is derived from an EMBL/GenBank/DDBJ whole genome shotgun (WGS) entry which is preliminary data.</text>
</comment>
<keyword evidence="4" id="KW-0788">Thiol protease</keyword>
<evidence type="ECO:0000256" key="3">
    <source>
        <dbReference type="ARBA" id="ARBA00022801"/>
    </source>
</evidence>
<dbReference type="InterPro" id="IPR039417">
    <property type="entry name" value="Peptidase_C1A_papain-like"/>
</dbReference>
<dbReference type="InterPro" id="IPR000668">
    <property type="entry name" value="Peptidase_C1A_C"/>
</dbReference>
<comment type="similarity">
    <text evidence="1">Belongs to the peptidase C1 family.</text>
</comment>
<evidence type="ECO:0000259" key="6">
    <source>
        <dbReference type="SMART" id="SM00645"/>
    </source>
</evidence>
<dbReference type="InterPro" id="IPR025661">
    <property type="entry name" value="Pept_asp_AS"/>
</dbReference>
<keyword evidence="3 7" id="KW-0378">Hydrolase</keyword>
<dbReference type="SMART" id="SM00645">
    <property type="entry name" value="Pept_C1"/>
    <property type="match status" value="1"/>
</dbReference>
<dbReference type="PROSITE" id="PS00139">
    <property type="entry name" value="THIOL_PROTEASE_CYS"/>
    <property type="match status" value="1"/>
</dbReference>
<dbReference type="PRINTS" id="PR00705">
    <property type="entry name" value="PAPAIN"/>
</dbReference>
<keyword evidence="5" id="KW-1015">Disulfide bond</keyword>
<organism evidence="7 8">
    <name type="scientific">Desmophyllum pertusum</name>
    <dbReference type="NCBI Taxonomy" id="174260"/>
    <lineage>
        <taxon>Eukaryota</taxon>
        <taxon>Metazoa</taxon>
        <taxon>Cnidaria</taxon>
        <taxon>Anthozoa</taxon>
        <taxon>Hexacorallia</taxon>
        <taxon>Scleractinia</taxon>
        <taxon>Caryophylliina</taxon>
        <taxon>Caryophylliidae</taxon>
        <taxon>Desmophyllum</taxon>
    </lineage>
</organism>
<dbReference type="CDD" id="cd02248">
    <property type="entry name" value="Peptidase_C1A"/>
    <property type="match status" value="1"/>
</dbReference>
<keyword evidence="2" id="KW-0645">Protease</keyword>
<dbReference type="Gene3D" id="3.90.70.10">
    <property type="entry name" value="Cysteine proteinases"/>
    <property type="match status" value="1"/>
</dbReference>
<evidence type="ECO:0000256" key="5">
    <source>
        <dbReference type="ARBA" id="ARBA00023157"/>
    </source>
</evidence>
<dbReference type="PROSITE" id="PS00640">
    <property type="entry name" value="THIOL_PROTEASE_ASN"/>
    <property type="match status" value="1"/>
</dbReference>
<dbReference type="InterPro" id="IPR038765">
    <property type="entry name" value="Papain-like_cys_pep_sf"/>
</dbReference>
<evidence type="ECO:0000256" key="2">
    <source>
        <dbReference type="ARBA" id="ARBA00022670"/>
    </source>
</evidence>
<dbReference type="EMBL" id="MU825906">
    <property type="protein sequence ID" value="KAJ7383107.1"/>
    <property type="molecule type" value="Genomic_DNA"/>
</dbReference>
<proteinExistence type="inferred from homology"/>
<feature type="domain" description="Peptidase C1A papain C-terminal" evidence="6">
    <location>
        <begin position="21"/>
        <end position="237"/>
    </location>
</feature>
<gene>
    <name evidence="7" type="primary">CL1</name>
    <name evidence="7" type="ORF">OS493_030637</name>
</gene>
<dbReference type="InterPro" id="IPR025660">
    <property type="entry name" value="Pept_his_AS"/>
</dbReference>
<dbReference type="AlphaFoldDB" id="A0A9W9ZK11"/>
<evidence type="ECO:0000256" key="1">
    <source>
        <dbReference type="ARBA" id="ARBA00008455"/>
    </source>
</evidence>
<evidence type="ECO:0000256" key="4">
    <source>
        <dbReference type="ARBA" id="ARBA00022807"/>
    </source>
</evidence>
<dbReference type="InterPro" id="IPR000169">
    <property type="entry name" value="Pept_cys_AS"/>
</dbReference>
<dbReference type="SUPFAM" id="SSF54001">
    <property type="entry name" value="Cysteine proteinases"/>
    <property type="match status" value="1"/>
</dbReference>
<dbReference type="Pfam" id="PF00112">
    <property type="entry name" value="Peptidase_C1"/>
    <property type="match status" value="1"/>
</dbReference>
<keyword evidence="8" id="KW-1185">Reference proteome</keyword>
<evidence type="ECO:0000313" key="7">
    <source>
        <dbReference type="EMBL" id="KAJ7383107.1"/>
    </source>
</evidence>
<dbReference type="GO" id="GO:0006508">
    <property type="term" value="P:proteolysis"/>
    <property type="evidence" value="ECO:0007669"/>
    <property type="project" value="UniProtKB-KW"/>
</dbReference>
<sequence length="239" mass="26327">MPGWGKPMYEMKEAKIPKGDIPKAFDWRDKGAVTPVKNQGQCGSCWAFSTTGNIEGQWKIKKGKLVSLSEQELVDCDTVDQGCNGGLPSNAYKQIMKLGGLETESEYPYEGADEKCKFKESEAVVYLNDSVSIPQDENKIAAWLVANGPISIGINANMMQFYMGGVAHPWKIFCNPASLDHGVLIVGYGVKNTWLHGAEPYWIIKNSWGESWGEQGYYLIYRGDGSCGLNTMCTSAVID</sequence>